<comment type="caution">
    <text evidence="10">The sequence shown here is derived from an EMBL/GenBank/DDBJ whole genome shotgun (WGS) entry which is preliminary data.</text>
</comment>
<dbReference type="GO" id="GO:0005524">
    <property type="term" value="F:ATP binding"/>
    <property type="evidence" value="ECO:0007669"/>
    <property type="project" value="UniProtKB-KW"/>
</dbReference>
<evidence type="ECO:0000259" key="9">
    <source>
        <dbReference type="PROSITE" id="PS50109"/>
    </source>
</evidence>
<gene>
    <name evidence="10" type="ORF">GRI69_09540</name>
</gene>
<keyword evidence="4" id="KW-0808">Transferase</keyword>
<proteinExistence type="predicted"/>
<dbReference type="InterPro" id="IPR005467">
    <property type="entry name" value="His_kinase_dom"/>
</dbReference>
<dbReference type="Proteomes" id="UP000448199">
    <property type="component" value="Unassembled WGS sequence"/>
</dbReference>
<dbReference type="InterPro" id="IPR035965">
    <property type="entry name" value="PAS-like_dom_sf"/>
</dbReference>
<accession>A0A844XSX4</accession>
<dbReference type="CDD" id="cd00082">
    <property type="entry name" value="HisKA"/>
    <property type="match status" value="1"/>
</dbReference>
<dbReference type="Gene3D" id="3.30.565.10">
    <property type="entry name" value="Histidine kinase-like ATPase, C-terminal domain"/>
    <property type="match status" value="1"/>
</dbReference>
<dbReference type="RefSeq" id="WP_160728050.1">
    <property type="nucleotide sequence ID" value="NZ_WTYC01000004.1"/>
</dbReference>
<keyword evidence="11" id="KW-1185">Reference proteome</keyword>
<dbReference type="OrthoDB" id="9789238at2"/>
<protein>
    <recommendedName>
        <fullName evidence="2">histidine kinase</fullName>
        <ecNumber evidence="2">2.7.13.3</ecNumber>
    </recommendedName>
</protein>
<evidence type="ECO:0000256" key="3">
    <source>
        <dbReference type="ARBA" id="ARBA00022553"/>
    </source>
</evidence>
<dbReference type="InterPro" id="IPR004358">
    <property type="entry name" value="Sig_transdc_His_kin-like_C"/>
</dbReference>
<evidence type="ECO:0000256" key="6">
    <source>
        <dbReference type="ARBA" id="ARBA00022777"/>
    </source>
</evidence>
<comment type="catalytic activity">
    <reaction evidence="1">
        <text>ATP + protein L-histidine = ADP + protein N-phospho-L-histidine.</text>
        <dbReference type="EC" id="2.7.13.3"/>
    </reaction>
</comment>
<evidence type="ECO:0000256" key="1">
    <source>
        <dbReference type="ARBA" id="ARBA00000085"/>
    </source>
</evidence>
<dbReference type="GO" id="GO:0000155">
    <property type="term" value="F:phosphorelay sensor kinase activity"/>
    <property type="evidence" value="ECO:0007669"/>
    <property type="project" value="InterPro"/>
</dbReference>
<dbReference type="SMART" id="SM00091">
    <property type="entry name" value="PAS"/>
    <property type="match status" value="1"/>
</dbReference>
<dbReference type="PROSITE" id="PS50109">
    <property type="entry name" value="HIS_KIN"/>
    <property type="match status" value="1"/>
</dbReference>
<keyword evidence="3" id="KW-0597">Phosphoprotein</keyword>
<reference evidence="10 11" key="1">
    <citation type="submission" date="2019-12" db="EMBL/GenBank/DDBJ databases">
        <title>Genomic-based taxomic classification of the family Erythrobacteraceae.</title>
        <authorList>
            <person name="Xu L."/>
        </authorList>
    </citation>
    <scope>NUCLEOTIDE SEQUENCE [LARGE SCALE GENOMIC DNA]</scope>
    <source>
        <strain evidence="10 11">DSM 17792</strain>
    </source>
</reference>
<dbReference type="Gene3D" id="3.30.450.20">
    <property type="entry name" value="PAS domain"/>
    <property type="match status" value="1"/>
</dbReference>
<dbReference type="Pfam" id="PF13188">
    <property type="entry name" value="PAS_8"/>
    <property type="match status" value="1"/>
</dbReference>
<evidence type="ECO:0000313" key="10">
    <source>
        <dbReference type="EMBL" id="MXO48499.1"/>
    </source>
</evidence>
<evidence type="ECO:0000256" key="7">
    <source>
        <dbReference type="ARBA" id="ARBA00022840"/>
    </source>
</evidence>
<dbReference type="Pfam" id="PF00512">
    <property type="entry name" value="HisKA"/>
    <property type="match status" value="1"/>
</dbReference>
<keyword evidence="7" id="KW-0067">ATP-binding</keyword>
<dbReference type="SMART" id="SM00388">
    <property type="entry name" value="HisKA"/>
    <property type="match status" value="1"/>
</dbReference>
<dbReference type="InterPro" id="IPR003594">
    <property type="entry name" value="HATPase_dom"/>
</dbReference>
<evidence type="ECO:0000256" key="2">
    <source>
        <dbReference type="ARBA" id="ARBA00012438"/>
    </source>
</evidence>
<dbReference type="SUPFAM" id="SSF55874">
    <property type="entry name" value="ATPase domain of HSP90 chaperone/DNA topoisomerase II/histidine kinase"/>
    <property type="match status" value="1"/>
</dbReference>
<dbReference type="PANTHER" id="PTHR43065">
    <property type="entry name" value="SENSOR HISTIDINE KINASE"/>
    <property type="match status" value="1"/>
</dbReference>
<name>A0A844XSX4_9SPHN</name>
<dbReference type="CDD" id="cd00130">
    <property type="entry name" value="PAS"/>
    <property type="match status" value="1"/>
</dbReference>
<dbReference type="SUPFAM" id="SSF55785">
    <property type="entry name" value="PYP-like sensor domain (PAS domain)"/>
    <property type="match status" value="1"/>
</dbReference>
<feature type="domain" description="Histidine kinase" evidence="9">
    <location>
        <begin position="132"/>
        <end position="353"/>
    </location>
</feature>
<dbReference type="Pfam" id="PF02518">
    <property type="entry name" value="HATPase_c"/>
    <property type="match status" value="1"/>
</dbReference>
<evidence type="ECO:0000256" key="8">
    <source>
        <dbReference type="ARBA" id="ARBA00023012"/>
    </source>
</evidence>
<keyword evidence="5" id="KW-0547">Nucleotide-binding</keyword>
<evidence type="ECO:0000256" key="4">
    <source>
        <dbReference type="ARBA" id="ARBA00022679"/>
    </source>
</evidence>
<dbReference type="Gene3D" id="1.10.287.130">
    <property type="match status" value="1"/>
</dbReference>
<evidence type="ECO:0000256" key="5">
    <source>
        <dbReference type="ARBA" id="ARBA00022741"/>
    </source>
</evidence>
<keyword evidence="8" id="KW-0902">Two-component regulatory system</keyword>
<dbReference type="PANTHER" id="PTHR43065:SF10">
    <property type="entry name" value="PEROXIDE STRESS-ACTIVATED HISTIDINE KINASE MAK3"/>
    <property type="match status" value="1"/>
</dbReference>
<dbReference type="EMBL" id="WTYC01000004">
    <property type="protein sequence ID" value="MXO48499.1"/>
    <property type="molecule type" value="Genomic_DNA"/>
</dbReference>
<dbReference type="PRINTS" id="PR00344">
    <property type="entry name" value="BCTRLSENSOR"/>
</dbReference>
<dbReference type="SUPFAM" id="SSF47384">
    <property type="entry name" value="Homodimeric domain of signal transducing histidine kinase"/>
    <property type="match status" value="1"/>
</dbReference>
<dbReference type="InterPro" id="IPR036097">
    <property type="entry name" value="HisK_dim/P_sf"/>
</dbReference>
<dbReference type="InterPro" id="IPR003661">
    <property type="entry name" value="HisK_dim/P_dom"/>
</dbReference>
<sequence>MKQGPGAPDAATQISGLIFAVLLLDDEDRIVEANPAAEELLGRSAIRLLQARLLDVIDIDNDRLRQCMQNCDAQVIARGVSIDPGQGARRVNFTSSPLPAHPGWRVVTLSEVGQEGNDGDEEDRVELRAPSVLAHEIKNPLSAIRGASQLLARRASERDRPLATMIEGEVDRIAQLIDRMQQLGSRSQLATGPCNLHEAIRNAMATVRAGRDDRCDLVEEFDPSLPPVKADRGALEQVMINLLANACDACAKMDGARISVRTRFVSGLVFSAIRLGKATRLPLEITVTDPGPGLAPELREHAFEPFVSGKQNGQGLGLALVRKLLRDMGGRIVHERDERAGLTHFRINLPVADRKPS</sequence>
<organism evidence="10 11">
    <name type="scientific">Qipengyuania vulgaris</name>
    <dbReference type="NCBI Taxonomy" id="291985"/>
    <lineage>
        <taxon>Bacteria</taxon>
        <taxon>Pseudomonadati</taxon>
        <taxon>Pseudomonadota</taxon>
        <taxon>Alphaproteobacteria</taxon>
        <taxon>Sphingomonadales</taxon>
        <taxon>Erythrobacteraceae</taxon>
        <taxon>Qipengyuania</taxon>
    </lineage>
</organism>
<keyword evidence="6" id="KW-0418">Kinase</keyword>
<evidence type="ECO:0000313" key="11">
    <source>
        <dbReference type="Proteomes" id="UP000448199"/>
    </source>
</evidence>
<dbReference type="EC" id="2.7.13.3" evidence="2"/>
<dbReference type="InterPro" id="IPR000014">
    <property type="entry name" value="PAS"/>
</dbReference>
<dbReference type="AlphaFoldDB" id="A0A844XSX4"/>
<dbReference type="SMART" id="SM00387">
    <property type="entry name" value="HATPase_c"/>
    <property type="match status" value="1"/>
</dbReference>
<dbReference type="InterPro" id="IPR036890">
    <property type="entry name" value="HATPase_C_sf"/>
</dbReference>